<accession>A0A8G1RM05</accession>
<dbReference type="Proteomes" id="UP000249789">
    <property type="component" value="Unassembled WGS sequence"/>
</dbReference>
<evidence type="ECO:0000313" key="3">
    <source>
        <dbReference type="Proteomes" id="UP000249789"/>
    </source>
</evidence>
<keyword evidence="1" id="KW-0812">Transmembrane</keyword>
<evidence type="ECO:0000256" key="1">
    <source>
        <dbReference type="SAM" id="Phobius"/>
    </source>
</evidence>
<keyword evidence="3" id="KW-1185">Reference proteome</keyword>
<feature type="transmembrane region" description="Helical" evidence="1">
    <location>
        <begin position="33"/>
        <end position="55"/>
    </location>
</feature>
<dbReference type="AlphaFoldDB" id="A0A8G1RM05"/>
<keyword evidence="1" id="KW-1133">Transmembrane helix</keyword>
<sequence>MHEFASHQPAGGSTVVCSHHTDGSIYSSHIESLHCTVCSLTYCTVLCVLIITRSIPPPLILPPPQVATIWVCVCVCVHFHLALILFIDALLSFLSCILGSKS</sequence>
<protein>
    <submittedName>
        <fullName evidence="2">Uncharacterized protein</fullName>
    </submittedName>
</protein>
<reference evidence="2 3" key="1">
    <citation type="submission" date="2018-02" db="EMBL/GenBank/DDBJ databases">
        <title>The genomes of Aspergillus section Nigri reveals drivers in fungal speciation.</title>
        <authorList>
            <consortium name="DOE Joint Genome Institute"/>
            <person name="Vesth T.C."/>
            <person name="Nybo J."/>
            <person name="Theobald S."/>
            <person name="Brandl J."/>
            <person name="Frisvad J.C."/>
            <person name="Nielsen K.F."/>
            <person name="Lyhne E.K."/>
            <person name="Kogle M.E."/>
            <person name="Kuo A."/>
            <person name="Riley R."/>
            <person name="Clum A."/>
            <person name="Nolan M."/>
            <person name="Lipzen A."/>
            <person name="Salamov A."/>
            <person name="Henrissat B."/>
            <person name="Wiebenga A."/>
            <person name="De vries R.P."/>
            <person name="Grigoriev I.V."/>
            <person name="Mortensen U.H."/>
            <person name="Andersen M.R."/>
            <person name="Baker S.E."/>
        </authorList>
    </citation>
    <scope>NUCLEOTIDE SEQUENCE [LARGE SCALE GENOMIC DNA]</scope>
    <source>
        <strain evidence="2 3">CBS 313.89</strain>
    </source>
</reference>
<evidence type="ECO:0000313" key="2">
    <source>
        <dbReference type="EMBL" id="RAK72936.1"/>
    </source>
</evidence>
<keyword evidence="1" id="KW-0472">Membrane</keyword>
<dbReference type="RefSeq" id="XP_040796946.1">
    <property type="nucleotide sequence ID" value="XM_040940056.1"/>
</dbReference>
<organism evidence="2 3">
    <name type="scientific">Aspergillus fijiensis CBS 313.89</name>
    <dbReference type="NCBI Taxonomy" id="1448319"/>
    <lineage>
        <taxon>Eukaryota</taxon>
        <taxon>Fungi</taxon>
        <taxon>Dikarya</taxon>
        <taxon>Ascomycota</taxon>
        <taxon>Pezizomycotina</taxon>
        <taxon>Eurotiomycetes</taxon>
        <taxon>Eurotiomycetidae</taxon>
        <taxon>Eurotiales</taxon>
        <taxon>Aspergillaceae</taxon>
        <taxon>Aspergillus</taxon>
    </lineage>
</organism>
<gene>
    <name evidence="2" type="ORF">BO72DRAFT_253100</name>
</gene>
<dbReference type="GeneID" id="63857389"/>
<dbReference type="EMBL" id="KZ824686">
    <property type="protein sequence ID" value="RAK72936.1"/>
    <property type="molecule type" value="Genomic_DNA"/>
</dbReference>
<dbReference type="VEuPathDB" id="FungiDB:BO72DRAFT_253100"/>
<name>A0A8G1RM05_9EURO</name>
<proteinExistence type="predicted"/>
<feature type="transmembrane region" description="Helical" evidence="1">
    <location>
        <begin position="67"/>
        <end position="98"/>
    </location>
</feature>